<dbReference type="Gene3D" id="1.10.1520.10">
    <property type="entry name" value="Ribonuclease III domain"/>
    <property type="match status" value="1"/>
</dbReference>
<dbReference type="Pfam" id="PF14622">
    <property type="entry name" value="Ribonucleas_3_3"/>
    <property type="match status" value="1"/>
</dbReference>
<dbReference type="GO" id="GO:0032543">
    <property type="term" value="P:mitochondrial translation"/>
    <property type="evidence" value="ECO:0007669"/>
    <property type="project" value="InterPro"/>
</dbReference>
<dbReference type="GO" id="GO:0004525">
    <property type="term" value="F:ribonuclease III activity"/>
    <property type="evidence" value="ECO:0007669"/>
    <property type="project" value="InterPro"/>
</dbReference>
<dbReference type="GO" id="GO:0003735">
    <property type="term" value="F:structural constituent of ribosome"/>
    <property type="evidence" value="ECO:0007669"/>
    <property type="project" value="InterPro"/>
</dbReference>
<dbReference type="OrthoDB" id="2281895at2759"/>
<dbReference type="AlphaFoldDB" id="A5DIX4"/>
<dbReference type="eggNOG" id="ENOG502RXWY">
    <property type="taxonomic scope" value="Eukaryota"/>
</dbReference>
<dbReference type="SUPFAM" id="SSF69065">
    <property type="entry name" value="RNase III domain-like"/>
    <property type="match status" value="1"/>
</dbReference>
<dbReference type="InParanoid" id="A5DIX4"/>
<evidence type="ECO:0000313" key="3">
    <source>
        <dbReference type="Proteomes" id="UP000001997"/>
    </source>
</evidence>
<feature type="domain" description="RNase III" evidence="1">
    <location>
        <begin position="60"/>
        <end position="197"/>
    </location>
</feature>
<dbReference type="HOGENOM" id="CLU_088025_0_0_1"/>
<organism evidence="2 3">
    <name type="scientific">Meyerozyma guilliermondii (strain ATCC 6260 / CBS 566 / DSM 6381 / JCM 1539 / NBRC 10279 / NRRL Y-324)</name>
    <name type="common">Yeast</name>
    <name type="synonym">Candida guilliermondii</name>
    <dbReference type="NCBI Taxonomy" id="294746"/>
    <lineage>
        <taxon>Eukaryota</taxon>
        <taxon>Fungi</taxon>
        <taxon>Dikarya</taxon>
        <taxon>Ascomycota</taxon>
        <taxon>Saccharomycotina</taxon>
        <taxon>Pichiomycetes</taxon>
        <taxon>Debaryomycetaceae</taxon>
        <taxon>Meyerozyma</taxon>
    </lineage>
</organism>
<dbReference type="InterPro" id="IPR036389">
    <property type="entry name" value="RNase_III_sf"/>
</dbReference>
<dbReference type="PANTHER" id="PTHR28160:SF1">
    <property type="entry name" value="LARGE RIBOSOMAL SUBUNIT PROTEIN ML57"/>
    <property type="match status" value="1"/>
</dbReference>
<sequence length="230" mass="25420">MSIRFVGGKWRVISPIFRASCPARHLYLHKGPRVSGLKRDPDEVFTTFTAHKYGENADNLRPIKQFLDDKYAISDELALQVLTHKSFGNGIKPYNEKLSAMGSKVLNLYCAKYTTDTPTTANENAIDGKNVDVLGSPMAKELAGRLALGLFAKSHKLNQVLFWKSYNHSLGFEASGEMKVSAQMMYALIGAVTFTHGKTVAEEFISEKLMKASPSLEEISASVVENVNRA</sequence>
<dbReference type="FunCoup" id="A5DIX4">
    <property type="interactions" value="181"/>
</dbReference>
<dbReference type="PROSITE" id="PS50142">
    <property type="entry name" value="RNASE_3_2"/>
    <property type="match status" value="1"/>
</dbReference>
<dbReference type="GO" id="GO:0005762">
    <property type="term" value="C:mitochondrial large ribosomal subunit"/>
    <property type="evidence" value="ECO:0007669"/>
    <property type="project" value="InterPro"/>
</dbReference>
<dbReference type="GeneID" id="5127298"/>
<name>A5DIX4_PICGU</name>
<gene>
    <name evidence="2" type="ORF">PGUG_03225</name>
</gene>
<dbReference type="EMBL" id="CH408157">
    <property type="protein sequence ID" value="EDK39128.2"/>
    <property type="molecule type" value="Genomic_DNA"/>
</dbReference>
<proteinExistence type="predicted"/>
<evidence type="ECO:0000313" key="2">
    <source>
        <dbReference type="EMBL" id="EDK39128.2"/>
    </source>
</evidence>
<dbReference type="Proteomes" id="UP000001997">
    <property type="component" value="Unassembled WGS sequence"/>
</dbReference>
<dbReference type="KEGG" id="pgu:PGUG_03225"/>
<dbReference type="OMA" id="LHKGPRV"/>
<evidence type="ECO:0000259" key="1">
    <source>
        <dbReference type="PROSITE" id="PS50142"/>
    </source>
</evidence>
<dbReference type="InterPro" id="IPR040030">
    <property type="entry name" value="Ribosomal_mL57"/>
</dbReference>
<reference evidence="2 3" key="1">
    <citation type="journal article" date="2009" name="Nature">
        <title>Evolution of pathogenicity and sexual reproduction in eight Candida genomes.</title>
        <authorList>
            <person name="Butler G."/>
            <person name="Rasmussen M.D."/>
            <person name="Lin M.F."/>
            <person name="Santos M.A."/>
            <person name="Sakthikumar S."/>
            <person name="Munro C.A."/>
            <person name="Rheinbay E."/>
            <person name="Grabherr M."/>
            <person name="Forche A."/>
            <person name="Reedy J.L."/>
            <person name="Agrafioti I."/>
            <person name="Arnaud M.B."/>
            <person name="Bates S."/>
            <person name="Brown A.J."/>
            <person name="Brunke S."/>
            <person name="Costanzo M.C."/>
            <person name="Fitzpatrick D.A."/>
            <person name="de Groot P.W."/>
            <person name="Harris D."/>
            <person name="Hoyer L.L."/>
            <person name="Hube B."/>
            <person name="Klis F.M."/>
            <person name="Kodira C."/>
            <person name="Lennard N."/>
            <person name="Logue M.E."/>
            <person name="Martin R."/>
            <person name="Neiman A.M."/>
            <person name="Nikolaou E."/>
            <person name="Quail M.A."/>
            <person name="Quinn J."/>
            <person name="Santos M.C."/>
            <person name="Schmitzberger F.F."/>
            <person name="Sherlock G."/>
            <person name="Shah P."/>
            <person name="Silverstein K.A."/>
            <person name="Skrzypek M.S."/>
            <person name="Soll D."/>
            <person name="Staggs R."/>
            <person name="Stansfield I."/>
            <person name="Stumpf M.P."/>
            <person name="Sudbery P.E."/>
            <person name="Srikantha T."/>
            <person name="Zeng Q."/>
            <person name="Berman J."/>
            <person name="Berriman M."/>
            <person name="Heitman J."/>
            <person name="Gow N.A."/>
            <person name="Lorenz M.C."/>
            <person name="Birren B.W."/>
            <person name="Kellis M."/>
            <person name="Cuomo C.A."/>
        </authorList>
    </citation>
    <scope>NUCLEOTIDE SEQUENCE [LARGE SCALE GENOMIC DNA]</scope>
    <source>
        <strain evidence="3">ATCC 6260 / CBS 566 / DSM 6381 / JCM 1539 / NBRC 10279 / NRRL Y-324</strain>
    </source>
</reference>
<dbReference type="InterPro" id="IPR000999">
    <property type="entry name" value="RNase_III_dom"/>
</dbReference>
<dbReference type="GO" id="GO:0006396">
    <property type="term" value="P:RNA processing"/>
    <property type="evidence" value="ECO:0007669"/>
    <property type="project" value="InterPro"/>
</dbReference>
<accession>A5DIX4</accession>
<dbReference type="RefSeq" id="XP_001485497.2">
    <property type="nucleotide sequence ID" value="XM_001485447.1"/>
</dbReference>
<keyword evidence="3" id="KW-1185">Reference proteome</keyword>
<dbReference type="SMART" id="SM00535">
    <property type="entry name" value="RIBOc"/>
    <property type="match status" value="1"/>
</dbReference>
<dbReference type="PANTHER" id="PTHR28160">
    <property type="entry name" value="54S RIBOSOMAL PROTEIN L15, MITOCHONDRIAL"/>
    <property type="match status" value="1"/>
</dbReference>
<protein>
    <recommendedName>
        <fullName evidence="1">RNase III domain-containing protein</fullName>
    </recommendedName>
</protein>